<gene>
    <name evidence="2" type="ORF">ACWI_07090</name>
</gene>
<comment type="caution">
    <text evidence="2">The sequence shown here is derived from an EMBL/GenBank/DDBJ whole genome shotgun (WGS) entry which is preliminary data.</text>
</comment>
<dbReference type="OrthoDB" id="9791620at2"/>
<dbReference type="SUPFAM" id="SSF89550">
    <property type="entry name" value="PHP domain-like"/>
    <property type="match status" value="1"/>
</dbReference>
<dbReference type="GO" id="GO:0006302">
    <property type="term" value="P:double-strand break repair"/>
    <property type="evidence" value="ECO:0007669"/>
    <property type="project" value="TreeGrafter"/>
</dbReference>
<dbReference type="Pfam" id="PF13175">
    <property type="entry name" value="AAA_15"/>
    <property type="match status" value="1"/>
</dbReference>
<dbReference type="GO" id="GO:0000731">
    <property type="term" value="P:DNA synthesis involved in DNA repair"/>
    <property type="evidence" value="ECO:0007669"/>
    <property type="project" value="TreeGrafter"/>
</dbReference>
<accession>A0A1F2PM18</accession>
<evidence type="ECO:0000313" key="3">
    <source>
        <dbReference type="Proteomes" id="UP000176244"/>
    </source>
</evidence>
<dbReference type="AlphaFoldDB" id="A0A1F2PM18"/>
<dbReference type="RefSeq" id="WP_070370066.1">
    <property type="nucleotide sequence ID" value="NZ_LKEU01000015.1"/>
</dbReference>
<dbReference type="InterPro" id="IPR016195">
    <property type="entry name" value="Pol/histidinol_Pase-like"/>
</dbReference>
<evidence type="ECO:0000313" key="2">
    <source>
        <dbReference type="EMBL" id="OFV71736.1"/>
    </source>
</evidence>
<dbReference type="PANTHER" id="PTHR32182:SF22">
    <property type="entry name" value="ATP-DEPENDENT ENDONUCLEASE, OLD FAMILY-RELATED"/>
    <property type="match status" value="1"/>
</dbReference>
<name>A0A1F2PM18_9FIRM</name>
<dbReference type="NCBIfam" id="NF045781">
    <property type="entry name" value="Spaf1101_AAA_ATP"/>
    <property type="match status" value="1"/>
</dbReference>
<proteinExistence type="predicted"/>
<dbReference type="InterPro" id="IPR027417">
    <property type="entry name" value="P-loop_NTPase"/>
</dbReference>
<dbReference type="EMBL" id="LKEU01000015">
    <property type="protein sequence ID" value="OFV71736.1"/>
    <property type="molecule type" value="Genomic_DNA"/>
</dbReference>
<dbReference type="Gene3D" id="3.20.20.140">
    <property type="entry name" value="Metal-dependent hydrolases"/>
    <property type="match status" value="1"/>
</dbReference>
<dbReference type="PANTHER" id="PTHR32182">
    <property type="entry name" value="DNA REPLICATION AND REPAIR PROTEIN RECF"/>
    <property type="match status" value="1"/>
</dbReference>
<feature type="domain" description="Endonuclease GajA/Old nuclease/RecF-like AAA" evidence="1">
    <location>
        <begin position="346"/>
        <end position="789"/>
    </location>
</feature>
<dbReference type="Proteomes" id="UP000176244">
    <property type="component" value="Unassembled WGS sequence"/>
</dbReference>
<reference evidence="2 3" key="1">
    <citation type="submission" date="2015-09" db="EMBL/GenBank/DDBJ databases">
        <title>Genome sequence of Acetobacterium wieringae DSM 1911.</title>
        <authorList>
            <person name="Poehlein A."/>
            <person name="Bengelsdorf F.R."/>
            <person name="Schiel-Bengelsdorf B."/>
            <person name="Duerre P."/>
            <person name="Daniel R."/>
        </authorList>
    </citation>
    <scope>NUCLEOTIDE SEQUENCE [LARGE SCALE GENOMIC DNA]</scope>
    <source>
        <strain evidence="2 3">DSM 1911</strain>
    </source>
</reference>
<dbReference type="InterPro" id="IPR041685">
    <property type="entry name" value="AAA_GajA/Old/RecF-like"/>
</dbReference>
<sequence>MEGFKKAHKELTEVYYEINQTKKKYGDYCKCSFHLHTPASYDYALLEEKREKDGGDFYLSCTEKELRGICAKYNLIPETAEFDISNDPRFEVFEHLKEALTYLLIAQELIKKEIEMVLITDHNTIEGHKKLEVAIEIMKDYKPCNDVYPEVILGVEINCADKNHVVGIFKSDKDSKLKIEKFLDEIILSKQDGAYFTSIQVMEEIVKLKGIPYIAHIDTSNMFKESKYLSGAYKKKLLNSRCFHAVGLSNISNQGMYAKMIDEYRDHECCFLVDEDSHSIDTIGSKTFWLKGKKRDFHTIRSAFRDYNISLQYEKPERPQIYIKGLLLKNGKNGFLINQKNGKKENFCLNFSDSLNCFIGGRGSGKSTILKLIDFVLRQNYGSKEDLEYFCKLGSVWLLIQFEEKEYMLNFYPPERENEGETFSILKYFSNTVNHRHHYKYEFDKNSIEEYTLKNLIHLYEVAIINDSVMSQKVVEKKALLEKFFHVHYSFNELVQKANGEEINQYIYRIMFSGLKRNQSKIQREIRSERGLIKTLDLLEESLNTRKSDVLTVLKPFNEKQNGILRITYSQDLRPDYTLNFEVLLYGEYGCKKNNLYHQFNIYKETIVDYLESLSSKIGLPKLLRLFLMKKYAEINHINDIVSFSLDLTEKLIERGVRTVEENQEEVLDLIQKKLFNNNIAKINNFLCELPNTSDNFNLEFNINNKEQGEHLPELYRNIRDLSLGQKVVALLSFVIGYSEFSNDFTPLIIDQPEDNLDNQYIYKNLVKQLRDIKSKRQIILATHNATIVTNAKAEQVIVMESNNINGWINKEGYPTEKGIKQSIINLLEGGKV</sequence>
<dbReference type="InterPro" id="IPR054798">
    <property type="entry name" value="Spaf_1101-like"/>
</dbReference>
<dbReference type="SUPFAM" id="SSF52540">
    <property type="entry name" value="P-loop containing nucleoside triphosphate hydrolases"/>
    <property type="match status" value="1"/>
</dbReference>
<protein>
    <recommendedName>
        <fullName evidence="1">Endonuclease GajA/Old nuclease/RecF-like AAA domain-containing protein</fullName>
    </recommendedName>
</protein>
<evidence type="ECO:0000259" key="1">
    <source>
        <dbReference type="Pfam" id="PF13175"/>
    </source>
</evidence>
<dbReference type="Gene3D" id="3.40.50.300">
    <property type="entry name" value="P-loop containing nucleotide triphosphate hydrolases"/>
    <property type="match status" value="2"/>
</dbReference>
<dbReference type="STRING" id="52694.ACWI_07090"/>
<organism evidence="2 3">
    <name type="scientific">Acetobacterium wieringae</name>
    <dbReference type="NCBI Taxonomy" id="52694"/>
    <lineage>
        <taxon>Bacteria</taxon>
        <taxon>Bacillati</taxon>
        <taxon>Bacillota</taxon>
        <taxon>Clostridia</taxon>
        <taxon>Eubacteriales</taxon>
        <taxon>Eubacteriaceae</taxon>
        <taxon>Acetobacterium</taxon>
    </lineage>
</organism>